<organism evidence="2 3">
    <name type="scientific">Paenibacillus macquariensis</name>
    <dbReference type="NCBI Taxonomy" id="948756"/>
    <lineage>
        <taxon>Bacteria</taxon>
        <taxon>Bacillati</taxon>
        <taxon>Bacillota</taxon>
        <taxon>Bacilli</taxon>
        <taxon>Bacillales</taxon>
        <taxon>Paenibacillaceae</taxon>
        <taxon>Paenibacillus</taxon>
    </lineage>
</organism>
<name>A0ABY1KF63_9BACL</name>
<dbReference type="RefSeq" id="WP_068592264.1">
    <property type="nucleotide sequence ID" value="NZ_FTNK01000064.1"/>
</dbReference>
<evidence type="ECO:0000313" key="3">
    <source>
        <dbReference type="Proteomes" id="UP000186666"/>
    </source>
</evidence>
<keyword evidence="1" id="KW-0812">Transmembrane</keyword>
<sequence length="159" mass="18627">MKKKNWIIVILAVSLFGNVALFMNHKIVIRNQELRYEFLNAYIHGDLAQLEATIQDQLDNNWGNETLVTQKLDDAIDSINLHIVIEIDDDKRDILRKLENYMYKFKVGDGTLDVSLNDKQRADYIYLGQKLRSNGWTFEVGYDKSWDFFSSKVKEFVAE</sequence>
<accession>A0ABY1KF63</accession>
<dbReference type="Proteomes" id="UP000186666">
    <property type="component" value="Unassembled WGS sequence"/>
</dbReference>
<evidence type="ECO:0000313" key="2">
    <source>
        <dbReference type="EMBL" id="SIR74920.1"/>
    </source>
</evidence>
<dbReference type="EMBL" id="FTNK01000064">
    <property type="protein sequence ID" value="SIR74920.1"/>
    <property type="molecule type" value="Genomic_DNA"/>
</dbReference>
<feature type="transmembrane region" description="Helical" evidence="1">
    <location>
        <begin position="6"/>
        <end position="23"/>
    </location>
</feature>
<protein>
    <recommendedName>
        <fullName evidence="4">DUF4825 domain-containing protein</fullName>
    </recommendedName>
</protein>
<evidence type="ECO:0008006" key="4">
    <source>
        <dbReference type="Google" id="ProtNLM"/>
    </source>
</evidence>
<comment type="caution">
    <text evidence="2">The sequence shown here is derived from an EMBL/GenBank/DDBJ whole genome shotgun (WGS) entry which is preliminary data.</text>
</comment>
<reference evidence="2 3" key="1">
    <citation type="submission" date="2017-01" db="EMBL/GenBank/DDBJ databases">
        <authorList>
            <person name="Varghese N."/>
            <person name="Submissions S."/>
        </authorList>
    </citation>
    <scope>NUCLEOTIDE SEQUENCE [LARGE SCALE GENOMIC DNA]</scope>
    <source>
        <strain evidence="2 3">ATCC 23464</strain>
    </source>
</reference>
<keyword evidence="3" id="KW-1185">Reference proteome</keyword>
<keyword evidence="1" id="KW-1133">Transmembrane helix</keyword>
<proteinExistence type="predicted"/>
<gene>
    <name evidence="2" type="ORF">SAMN05421578_1643</name>
</gene>
<evidence type="ECO:0000256" key="1">
    <source>
        <dbReference type="SAM" id="Phobius"/>
    </source>
</evidence>
<keyword evidence="1" id="KW-0472">Membrane</keyword>